<evidence type="ECO:0000259" key="2">
    <source>
        <dbReference type="Pfam" id="PF01757"/>
    </source>
</evidence>
<dbReference type="Pfam" id="PF01757">
    <property type="entry name" value="Acyl_transf_3"/>
    <property type="match status" value="1"/>
</dbReference>
<dbReference type="InterPro" id="IPR050879">
    <property type="entry name" value="Acyltransferase_3"/>
</dbReference>
<dbReference type="PANTHER" id="PTHR23028">
    <property type="entry name" value="ACETYLTRANSFERASE"/>
    <property type="match status" value="1"/>
</dbReference>
<dbReference type="AlphaFoldDB" id="N6YSU9"/>
<dbReference type="eggNOG" id="COG1835">
    <property type="taxonomic scope" value="Bacteria"/>
</dbReference>
<evidence type="ECO:0000256" key="1">
    <source>
        <dbReference type="SAM" id="Phobius"/>
    </source>
</evidence>
<dbReference type="STRING" id="1123367.GCA_000621305_03739"/>
<dbReference type="InterPro" id="IPR002656">
    <property type="entry name" value="Acyl_transf_3_dom"/>
</dbReference>
<feature type="transmembrane region" description="Helical" evidence="1">
    <location>
        <begin position="7"/>
        <end position="25"/>
    </location>
</feature>
<feature type="transmembrane region" description="Helical" evidence="1">
    <location>
        <begin position="31"/>
        <end position="51"/>
    </location>
</feature>
<dbReference type="Proteomes" id="UP000013232">
    <property type="component" value="Unassembled WGS sequence"/>
</dbReference>
<dbReference type="GO" id="GO:0009103">
    <property type="term" value="P:lipopolysaccharide biosynthetic process"/>
    <property type="evidence" value="ECO:0007669"/>
    <property type="project" value="TreeGrafter"/>
</dbReference>
<proteinExistence type="predicted"/>
<feature type="transmembrane region" description="Helical" evidence="1">
    <location>
        <begin position="104"/>
        <end position="124"/>
    </location>
</feature>
<protein>
    <submittedName>
        <fullName evidence="3">Acyltransferase 3</fullName>
    </submittedName>
</protein>
<dbReference type="RefSeq" id="WP_004342583.1">
    <property type="nucleotide sequence ID" value="NZ_AMXE01000075.1"/>
</dbReference>
<feature type="transmembrane region" description="Helical" evidence="1">
    <location>
        <begin position="131"/>
        <end position="149"/>
    </location>
</feature>
<feature type="transmembrane region" description="Helical" evidence="1">
    <location>
        <begin position="244"/>
        <end position="270"/>
    </location>
</feature>
<keyword evidence="1" id="KW-1133">Transmembrane helix</keyword>
<keyword evidence="1" id="KW-0472">Membrane</keyword>
<reference evidence="3 4" key="1">
    <citation type="submission" date="2012-09" db="EMBL/GenBank/DDBJ databases">
        <title>Draft Genome Sequences of 6 Strains from Genus Thauera.</title>
        <authorList>
            <person name="Liu B."/>
            <person name="Shapleigh J.P."/>
            <person name="Frostegard A.H."/>
        </authorList>
    </citation>
    <scope>NUCLEOTIDE SEQUENCE [LARGE SCALE GENOMIC DNA]</scope>
    <source>
        <strain evidence="4">47Lol / DSM 12138</strain>
    </source>
</reference>
<accession>N6YSU9</accession>
<dbReference type="EMBL" id="AMXE01000075">
    <property type="protein sequence ID" value="ENO85427.1"/>
    <property type="molecule type" value="Genomic_DNA"/>
</dbReference>
<dbReference type="GO" id="GO:0016747">
    <property type="term" value="F:acyltransferase activity, transferring groups other than amino-acyl groups"/>
    <property type="evidence" value="ECO:0007669"/>
    <property type="project" value="InterPro"/>
</dbReference>
<feature type="domain" description="Acyltransferase 3" evidence="2">
    <location>
        <begin position="5"/>
        <end position="313"/>
    </location>
</feature>
<gene>
    <name evidence="3" type="ORF">C666_15300</name>
</gene>
<organism evidence="3 4">
    <name type="scientific">Thauera linaloolentis (strain DSM 12138 / JCM 21573 / CCUG 41526 / CIP 105981 / IAM 15112 / NBRC 102519 / 47Lol)</name>
    <dbReference type="NCBI Taxonomy" id="1123367"/>
    <lineage>
        <taxon>Bacteria</taxon>
        <taxon>Pseudomonadati</taxon>
        <taxon>Pseudomonadota</taxon>
        <taxon>Betaproteobacteria</taxon>
        <taxon>Rhodocyclales</taxon>
        <taxon>Zoogloeaceae</taxon>
        <taxon>Thauera</taxon>
    </lineage>
</organism>
<evidence type="ECO:0000313" key="4">
    <source>
        <dbReference type="Proteomes" id="UP000013232"/>
    </source>
</evidence>
<dbReference type="OrthoDB" id="9814807at2"/>
<dbReference type="PANTHER" id="PTHR23028:SF53">
    <property type="entry name" value="ACYL_TRANSF_3 DOMAIN-CONTAINING PROTEIN"/>
    <property type="match status" value="1"/>
</dbReference>
<name>N6YSU9_THAL4</name>
<feature type="transmembrane region" description="Helical" evidence="1">
    <location>
        <begin position="72"/>
        <end position="92"/>
    </location>
</feature>
<keyword evidence="1" id="KW-0812">Transmembrane</keyword>
<feature type="transmembrane region" description="Helical" evidence="1">
    <location>
        <begin position="210"/>
        <end position="232"/>
    </location>
</feature>
<keyword evidence="3" id="KW-0012">Acyltransferase</keyword>
<dbReference type="GO" id="GO:0016020">
    <property type="term" value="C:membrane"/>
    <property type="evidence" value="ECO:0007669"/>
    <property type="project" value="TreeGrafter"/>
</dbReference>
<feature type="transmembrane region" description="Helical" evidence="1">
    <location>
        <begin position="298"/>
        <end position="320"/>
    </location>
</feature>
<keyword evidence="3" id="KW-0808">Transferase</keyword>
<comment type="caution">
    <text evidence="3">The sequence shown here is derived from an EMBL/GenBank/DDBJ whole genome shotgun (WGS) entry which is preliminary data.</text>
</comment>
<evidence type="ECO:0000313" key="3">
    <source>
        <dbReference type="EMBL" id="ENO85427.1"/>
    </source>
</evidence>
<keyword evidence="4" id="KW-1185">Reference proteome</keyword>
<sequence>MPYTASLDGIRAIAALVIVAYHARIPGLPGGFFGVDVFFVLSGYLVTRLLAEEYAQSGTIRYRAFMQRRIRRLSPALLTMLAAYLLAAPWLFAEVPFARHVRDAWWSALYLLNYASVFGEPVAILGNVWSLAVEMQFYLLWPLVLLIVLKMPRPAALAALAALYLLATAWRAASPEHLGDVWAFYIRTDTHCSGLLLGSFIGLLNPPAPARRTAACMAMAGIVILAFALTFYSTKWIVTVQYGFTVAEAAAALLVVACPSWLGGAVFAWLGRMSYGLYLWHYPIMRALREQGWENHDWPAILAVGGTLGLLCAAASHHWVEGRFYRRRAG</sequence>